<keyword evidence="3" id="KW-1185">Reference proteome</keyword>
<dbReference type="Pfam" id="PF20283">
    <property type="entry name" value="CTD7"/>
    <property type="match status" value="1"/>
</dbReference>
<comment type="caution">
    <text evidence="2">The sequence shown here is derived from an EMBL/GenBank/DDBJ whole genome shotgun (WGS) entry which is preliminary data.</text>
</comment>
<protein>
    <recommendedName>
        <fullName evidence="1">ABC-three component systems C-terminal domain-containing protein</fullName>
    </recommendedName>
</protein>
<organism evidence="2 3">
    <name type="scientific">Jiella pacifica</name>
    <dbReference type="NCBI Taxonomy" id="2696469"/>
    <lineage>
        <taxon>Bacteria</taxon>
        <taxon>Pseudomonadati</taxon>
        <taxon>Pseudomonadota</taxon>
        <taxon>Alphaproteobacteria</taxon>
        <taxon>Hyphomicrobiales</taxon>
        <taxon>Aurantimonadaceae</taxon>
        <taxon>Jiella</taxon>
    </lineage>
</organism>
<dbReference type="AlphaFoldDB" id="A0A6N9T7S5"/>
<dbReference type="Proteomes" id="UP000469011">
    <property type="component" value="Unassembled WGS sequence"/>
</dbReference>
<evidence type="ECO:0000259" key="1">
    <source>
        <dbReference type="Pfam" id="PF20283"/>
    </source>
</evidence>
<sequence>MLQLERAFHHLAHAGAGAVVAVEHLDDVAVQKDGKTFLQEQDKSTAAPSARLLADRSKAIWRTLEIWLLQREARDAVPCVRYLFFVNRPVNTPIATLVKKRMRQEATSADVLSALREQGLSGKDKKTGQAQVLINRVLQRSDEDLIALIDRIEIVEAGDPAADRAAMANALGLSRRVNAEDILDSLFGWLTRLVREEWSASRPGLITRDAVLLQKDALQDRQARGRFLPRAASDIMVSEADRAGALSRTFVEHLGRIEAENDDIIDAVDHFLKFNIEKHRLVVEGEVADREWQDRGERLRGRWRTLMRRRAREMKFLPATEVGRTILADATYEYQEPLDGQPCGETYMTSGHYHRLADENEVWWDPTYSPDPPCED</sequence>
<gene>
    <name evidence="2" type="ORF">GTK09_23915</name>
</gene>
<accession>A0A6N9T7S5</accession>
<proteinExistence type="predicted"/>
<feature type="domain" description="ABC-three component systems C-terminal" evidence="1">
    <location>
        <begin position="250"/>
        <end position="369"/>
    </location>
</feature>
<evidence type="ECO:0000313" key="2">
    <source>
        <dbReference type="EMBL" id="NDW07467.1"/>
    </source>
</evidence>
<name>A0A6N9T7S5_9HYPH</name>
<dbReference type="EMBL" id="JAAAMG010000030">
    <property type="protein sequence ID" value="NDW07467.1"/>
    <property type="molecule type" value="Genomic_DNA"/>
</dbReference>
<evidence type="ECO:0000313" key="3">
    <source>
        <dbReference type="Proteomes" id="UP000469011"/>
    </source>
</evidence>
<reference evidence="2 3" key="1">
    <citation type="submission" date="2020-01" db="EMBL/GenBank/DDBJ databases">
        <title>Jiella pacifica sp. nov.</title>
        <authorList>
            <person name="Xue Z."/>
            <person name="Zhu S."/>
            <person name="Chen J."/>
            <person name="Yang J."/>
        </authorList>
    </citation>
    <scope>NUCLEOTIDE SEQUENCE [LARGE SCALE GENOMIC DNA]</scope>
    <source>
        <strain evidence="2 3">40Bstr34</strain>
    </source>
</reference>
<dbReference type="InterPro" id="IPR046913">
    <property type="entry name" value="ABC-3C_CTD7"/>
</dbReference>